<evidence type="ECO:0000313" key="1">
    <source>
        <dbReference type="EMBL" id="KAF0911553.1"/>
    </source>
</evidence>
<dbReference type="GO" id="GO:0030598">
    <property type="term" value="F:rRNA N-glycosylase activity"/>
    <property type="evidence" value="ECO:0007669"/>
    <property type="project" value="InterPro"/>
</dbReference>
<dbReference type="InterPro" id="IPR001574">
    <property type="entry name" value="Ribosome_inactivat_prot"/>
</dbReference>
<dbReference type="OrthoDB" id="666942at2759"/>
<protein>
    <submittedName>
        <fullName evidence="1">Uncharacterized protein</fullName>
    </submittedName>
</protein>
<dbReference type="Pfam" id="PF00161">
    <property type="entry name" value="RIP"/>
    <property type="match status" value="1"/>
</dbReference>
<organism evidence="1 2">
    <name type="scientific">Oryza meyeriana var. granulata</name>
    <dbReference type="NCBI Taxonomy" id="110450"/>
    <lineage>
        <taxon>Eukaryota</taxon>
        <taxon>Viridiplantae</taxon>
        <taxon>Streptophyta</taxon>
        <taxon>Embryophyta</taxon>
        <taxon>Tracheophyta</taxon>
        <taxon>Spermatophyta</taxon>
        <taxon>Magnoliopsida</taxon>
        <taxon>Liliopsida</taxon>
        <taxon>Poales</taxon>
        <taxon>Poaceae</taxon>
        <taxon>BOP clade</taxon>
        <taxon>Oryzoideae</taxon>
        <taxon>Oryzeae</taxon>
        <taxon>Oryzinae</taxon>
        <taxon>Oryza</taxon>
        <taxon>Oryza meyeriana</taxon>
    </lineage>
</organism>
<dbReference type="AlphaFoldDB" id="A0A6G1DIL9"/>
<comment type="caution">
    <text evidence="1">The sequence shown here is derived from an EMBL/GenBank/DDBJ whole genome shotgun (WGS) entry which is preliminary data.</text>
</comment>
<reference evidence="1 2" key="1">
    <citation type="submission" date="2019-11" db="EMBL/GenBank/DDBJ databases">
        <title>Whole genome sequence of Oryza granulata.</title>
        <authorList>
            <person name="Li W."/>
        </authorList>
    </citation>
    <scope>NUCLEOTIDE SEQUENCE [LARGE SCALE GENOMIC DNA]</scope>
    <source>
        <strain evidence="2">cv. Menghai</strain>
        <tissue evidence="1">Leaf</tissue>
    </source>
</reference>
<gene>
    <name evidence="1" type="ORF">E2562_011181</name>
</gene>
<accession>A0A6G1DIL9</accession>
<dbReference type="EMBL" id="SPHZ02000006">
    <property type="protein sequence ID" value="KAF0911553.1"/>
    <property type="molecule type" value="Genomic_DNA"/>
</dbReference>
<dbReference type="GO" id="GO:0017148">
    <property type="term" value="P:negative regulation of translation"/>
    <property type="evidence" value="ECO:0007669"/>
    <property type="project" value="InterPro"/>
</dbReference>
<dbReference type="PANTHER" id="PTHR33453:SF3">
    <property type="entry name" value="RRNA N-GLYCOSYLASE"/>
    <property type="match status" value="1"/>
</dbReference>
<proteinExistence type="predicted"/>
<dbReference type="PANTHER" id="PTHR33453">
    <property type="match status" value="1"/>
</dbReference>
<dbReference type="InterPro" id="IPR036041">
    <property type="entry name" value="Ribosome-inact_prot_sf"/>
</dbReference>
<evidence type="ECO:0000313" key="2">
    <source>
        <dbReference type="Proteomes" id="UP000479710"/>
    </source>
</evidence>
<name>A0A6G1DIL9_9ORYZ</name>
<sequence>MALRRALAAVTVMISEAARVKPINETVATGWWSEARVAAEHLPYVKHWNTVSFELIRFRRTGVWDGPFTEVLRKSADIHGAAEAEADAVAGLLVDRDFEEVQLAHSI</sequence>
<dbReference type="SUPFAM" id="SSF56371">
    <property type="entry name" value="Ribosome inactivating proteins (RIP)"/>
    <property type="match status" value="1"/>
</dbReference>
<dbReference type="Proteomes" id="UP000479710">
    <property type="component" value="Unassembled WGS sequence"/>
</dbReference>
<keyword evidence="2" id="KW-1185">Reference proteome</keyword>